<dbReference type="AlphaFoldDB" id="A0A916JBF5"/>
<dbReference type="Proteomes" id="UP000680038">
    <property type="component" value="Unassembled WGS sequence"/>
</dbReference>
<dbReference type="EMBL" id="CAJRAF010000002">
    <property type="protein sequence ID" value="CAG4998719.1"/>
    <property type="molecule type" value="Genomic_DNA"/>
</dbReference>
<comment type="caution">
    <text evidence="1">The sequence shown here is derived from an EMBL/GenBank/DDBJ whole genome shotgun (WGS) entry which is preliminary data.</text>
</comment>
<gene>
    <name evidence="1" type="ORF">DYBT9275_02065</name>
</gene>
<protein>
    <submittedName>
        <fullName evidence="1">Uncharacterized protein</fullName>
    </submittedName>
</protein>
<evidence type="ECO:0000313" key="1">
    <source>
        <dbReference type="EMBL" id="CAG4998719.1"/>
    </source>
</evidence>
<accession>A0A916JBF5</accession>
<organism evidence="1 2">
    <name type="scientific">Dyadobacter helix</name>
    <dbReference type="NCBI Taxonomy" id="2822344"/>
    <lineage>
        <taxon>Bacteria</taxon>
        <taxon>Pseudomonadati</taxon>
        <taxon>Bacteroidota</taxon>
        <taxon>Cytophagia</taxon>
        <taxon>Cytophagales</taxon>
        <taxon>Spirosomataceae</taxon>
        <taxon>Dyadobacter</taxon>
    </lineage>
</organism>
<sequence length="40" mass="4898">MKVQNYEIHLDLTYLNTANALLNDERDMFLYNLLFWNLPH</sequence>
<reference evidence="1" key="1">
    <citation type="submission" date="2021-04" db="EMBL/GenBank/DDBJ databases">
        <authorList>
            <person name="Rodrigo-Torres L."/>
            <person name="Arahal R. D."/>
            <person name="Lucena T."/>
        </authorList>
    </citation>
    <scope>NUCLEOTIDE SEQUENCE</scope>
    <source>
        <strain evidence="1">CECT 9275</strain>
    </source>
</reference>
<evidence type="ECO:0000313" key="2">
    <source>
        <dbReference type="Proteomes" id="UP000680038"/>
    </source>
</evidence>
<keyword evidence="2" id="KW-1185">Reference proteome</keyword>
<name>A0A916JBF5_9BACT</name>
<proteinExistence type="predicted"/>